<feature type="domain" description="FAD-dependent oxidoreductase 2 FAD-binding" evidence="5">
    <location>
        <begin position="35"/>
        <end position="528"/>
    </location>
</feature>
<comment type="cofactor">
    <cofactor evidence="1">
        <name>FAD</name>
        <dbReference type="ChEBI" id="CHEBI:57692"/>
    </cofactor>
</comment>
<reference evidence="6 7" key="1">
    <citation type="submission" date="2019-11" db="EMBL/GenBank/DDBJ databases">
        <authorList>
            <person name="Holert J."/>
        </authorList>
    </citation>
    <scope>NUCLEOTIDE SEQUENCE [LARGE SCALE GENOMIC DNA]</scope>
    <source>
        <strain evidence="6">BC5_2</strain>
    </source>
</reference>
<evidence type="ECO:0000256" key="2">
    <source>
        <dbReference type="ARBA" id="ARBA00022630"/>
    </source>
</evidence>
<keyword evidence="4 6" id="KW-0560">Oxidoreductase</keyword>
<dbReference type="Gene3D" id="3.50.50.60">
    <property type="entry name" value="FAD/NAD(P)-binding domain"/>
    <property type="match status" value="3"/>
</dbReference>
<evidence type="ECO:0000259" key="5">
    <source>
        <dbReference type="Pfam" id="PF00890"/>
    </source>
</evidence>
<dbReference type="PANTHER" id="PTHR43400">
    <property type="entry name" value="FUMARATE REDUCTASE"/>
    <property type="match status" value="1"/>
</dbReference>
<evidence type="ECO:0000313" key="7">
    <source>
        <dbReference type="Proteomes" id="UP000434580"/>
    </source>
</evidence>
<evidence type="ECO:0000256" key="3">
    <source>
        <dbReference type="ARBA" id="ARBA00022827"/>
    </source>
</evidence>
<sequence>MLKSLIDKIRYREPYQEQHMVIDQPDKFRWDTVTDLAIAGFGGAGAACALEAESQGLRTMVIDRFQGGGATTISGGIYYAGGGTRIQKEAGIEDSPENMFNYLKREVQGAVSDDTLKQFCDQSVDNFDWMEANGVPFDASFCPFKTSYPPDHFFFYYSGNESFAPYNKDATPAARGHRGHRKGISGAAIFEPLRDSVLKKDIDVRTQTKLVSLLTNTDGDVIGLKAIEVKDSFFGKITHRVLNKLSTLLRYMALYWPPLFNLMGMLSEKVEMASGRSLYVRANKGVVLATGGFYSNQKMVKEHAPNFVGGSPLGTLADDGSGIKMAIDLGAQSELMDSVSAWRFINPPTSFAKGILVGPSGKRICNELLYGAQVGERMMRDHDGKAWVILDEATYKQARKDLTLKRALWFHVLLGGMYLWCGSKKANSIRGLAVKLGVDPEAMADSVKAYNTVAQSDDVDPMGKPKDFMTAIENGPFYAIDASYDYFYVPCPSLTLGGLKVNEASGAVVTENGDDIKGLYAIGRTAVGIPSRGYVSGLSIADCVFSGRRAARHAAENSNTVVDFQQATGT</sequence>
<proteinExistence type="predicted"/>
<dbReference type="InterPro" id="IPR003953">
    <property type="entry name" value="FAD-dep_OxRdtase_2_FAD-bd"/>
</dbReference>
<dbReference type="GO" id="GO:0003865">
    <property type="term" value="F:3-oxo-5-alpha-steroid 4-dehydrogenase activity"/>
    <property type="evidence" value="ECO:0007669"/>
    <property type="project" value="UniProtKB-EC"/>
</dbReference>
<accession>A0A5S9QPP7</accession>
<keyword evidence="3" id="KW-0274">FAD</keyword>
<keyword evidence="2" id="KW-0285">Flavoprotein</keyword>
<dbReference type="GO" id="GO:0008202">
    <property type="term" value="P:steroid metabolic process"/>
    <property type="evidence" value="ECO:0007669"/>
    <property type="project" value="UniProtKB-ARBA"/>
</dbReference>
<dbReference type="InterPro" id="IPR036188">
    <property type="entry name" value="FAD/NAD-bd_sf"/>
</dbReference>
<gene>
    <name evidence="6" type="ORF">DPBNPPHM_02703</name>
</gene>
<dbReference type="EC" id="1.3.99.5" evidence="6"/>
<dbReference type="Pfam" id="PF00890">
    <property type="entry name" value="FAD_binding_2"/>
    <property type="match status" value="1"/>
</dbReference>
<dbReference type="PANTHER" id="PTHR43400:SF10">
    <property type="entry name" value="3-OXOSTEROID 1-DEHYDROGENASE"/>
    <property type="match status" value="1"/>
</dbReference>
<dbReference type="NCBIfam" id="NF005511">
    <property type="entry name" value="PRK07121.1-4"/>
    <property type="match status" value="1"/>
</dbReference>
<organism evidence="6 7">
    <name type="scientific">BD1-7 clade bacterium</name>
    <dbReference type="NCBI Taxonomy" id="2029982"/>
    <lineage>
        <taxon>Bacteria</taxon>
        <taxon>Pseudomonadati</taxon>
        <taxon>Pseudomonadota</taxon>
        <taxon>Gammaproteobacteria</taxon>
        <taxon>Cellvibrionales</taxon>
        <taxon>Spongiibacteraceae</taxon>
        <taxon>BD1-7 clade</taxon>
    </lineage>
</organism>
<dbReference type="InterPro" id="IPR050315">
    <property type="entry name" value="FAD-oxidoreductase_2"/>
</dbReference>
<protein>
    <submittedName>
        <fullName evidence="6">3-oxo-5-alpha-steroid 4-dehydrogenase</fullName>
        <ecNumber evidence="6">1.3.99.5</ecNumber>
    </submittedName>
</protein>
<dbReference type="InterPro" id="IPR027477">
    <property type="entry name" value="Succ_DH/fumarate_Rdtase_cat_sf"/>
</dbReference>
<dbReference type="SUPFAM" id="SSF56425">
    <property type="entry name" value="Succinate dehydrogenase/fumarate reductase flavoprotein, catalytic domain"/>
    <property type="match status" value="1"/>
</dbReference>
<dbReference type="SUPFAM" id="SSF51905">
    <property type="entry name" value="FAD/NAD(P)-binding domain"/>
    <property type="match status" value="1"/>
</dbReference>
<dbReference type="OrthoDB" id="337830at2"/>
<dbReference type="Gene3D" id="3.90.700.10">
    <property type="entry name" value="Succinate dehydrogenase/fumarate reductase flavoprotein, catalytic domain"/>
    <property type="match status" value="1"/>
</dbReference>
<dbReference type="EMBL" id="CACSII010000021">
    <property type="protein sequence ID" value="CAA0121158.1"/>
    <property type="molecule type" value="Genomic_DNA"/>
</dbReference>
<name>A0A5S9QPP7_9GAMM</name>
<dbReference type="Proteomes" id="UP000434580">
    <property type="component" value="Unassembled WGS sequence"/>
</dbReference>
<evidence type="ECO:0000256" key="1">
    <source>
        <dbReference type="ARBA" id="ARBA00001974"/>
    </source>
</evidence>
<evidence type="ECO:0000256" key="4">
    <source>
        <dbReference type="ARBA" id="ARBA00023002"/>
    </source>
</evidence>
<dbReference type="AlphaFoldDB" id="A0A5S9QPP7"/>
<evidence type="ECO:0000313" key="6">
    <source>
        <dbReference type="EMBL" id="CAA0121158.1"/>
    </source>
</evidence>